<proteinExistence type="inferred from homology"/>
<feature type="transmembrane region" description="Helical" evidence="6">
    <location>
        <begin position="20"/>
        <end position="42"/>
    </location>
</feature>
<organism evidence="8 9">
    <name type="scientific">Epichloe festucae (strain Fl1)</name>
    <dbReference type="NCBI Taxonomy" id="877507"/>
    <lineage>
        <taxon>Eukaryota</taxon>
        <taxon>Fungi</taxon>
        <taxon>Dikarya</taxon>
        <taxon>Ascomycota</taxon>
        <taxon>Pezizomycotina</taxon>
        <taxon>Sordariomycetes</taxon>
        <taxon>Hypocreomycetidae</taxon>
        <taxon>Hypocreales</taxon>
        <taxon>Clavicipitaceae</taxon>
        <taxon>Epichloe</taxon>
    </lineage>
</organism>
<name>A0A7S9KKZ5_EPIFF</name>
<dbReference type="PANTHER" id="PTHR33048:SF47">
    <property type="entry name" value="INTEGRAL MEMBRANE PROTEIN-RELATED"/>
    <property type="match status" value="1"/>
</dbReference>
<dbReference type="Pfam" id="PF20684">
    <property type="entry name" value="Fung_rhodopsin"/>
    <property type="match status" value="1"/>
</dbReference>
<keyword evidence="4 6" id="KW-0472">Membrane</keyword>
<dbReference type="AlphaFoldDB" id="A0A7S9KKZ5"/>
<feature type="transmembrane region" description="Helical" evidence="6">
    <location>
        <begin position="94"/>
        <end position="116"/>
    </location>
</feature>
<dbReference type="EMBL" id="CP031385">
    <property type="protein sequence ID" value="QPG94240.1"/>
    <property type="molecule type" value="Genomic_DNA"/>
</dbReference>
<evidence type="ECO:0000259" key="7">
    <source>
        <dbReference type="Pfam" id="PF20684"/>
    </source>
</evidence>
<gene>
    <name evidence="8" type="ORF">C2857_005459</name>
</gene>
<dbReference type="GO" id="GO:0016020">
    <property type="term" value="C:membrane"/>
    <property type="evidence" value="ECO:0007669"/>
    <property type="project" value="UniProtKB-SubCell"/>
</dbReference>
<dbReference type="InterPro" id="IPR049326">
    <property type="entry name" value="Rhodopsin_dom_fungi"/>
</dbReference>
<feature type="transmembrane region" description="Helical" evidence="6">
    <location>
        <begin position="137"/>
        <end position="159"/>
    </location>
</feature>
<dbReference type="InterPro" id="IPR052337">
    <property type="entry name" value="SAT4-like"/>
</dbReference>
<keyword evidence="3 6" id="KW-1133">Transmembrane helix</keyword>
<comment type="subcellular location">
    <subcellularLocation>
        <location evidence="1">Membrane</location>
        <topology evidence="1">Multi-pass membrane protein</topology>
    </subcellularLocation>
</comment>
<comment type="similarity">
    <text evidence="5">Belongs to the SAT4 family.</text>
</comment>
<protein>
    <recommendedName>
        <fullName evidence="7">Rhodopsin domain-containing protein</fullName>
    </recommendedName>
</protein>
<dbReference type="PANTHER" id="PTHR33048">
    <property type="entry name" value="PTH11-LIKE INTEGRAL MEMBRANE PROTEIN (AFU_ORTHOLOGUE AFUA_5G11245)"/>
    <property type="match status" value="1"/>
</dbReference>
<evidence type="ECO:0000256" key="5">
    <source>
        <dbReference type="ARBA" id="ARBA00038359"/>
    </source>
</evidence>
<dbReference type="Proteomes" id="UP000594364">
    <property type="component" value="Chromosome 1"/>
</dbReference>
<evidence type="ECO:0000256" key="1">
    <source>
        <dbReference type="ARBA" id="ARBA00004141"/>
    </source>
</evidence>
<feature type="transmembrane region" description="Helical" evidence="6">
    <location>
        <begin position="258"/>
        <end position="282"/>
    </location>
</feature>
<sequence length="380" mass="42073">MVQLLPRSEKHDPMPDRGPIDIRLLWTLTSLALVTSLLRVYVRLHDHKFRWDDVFVICAMTCFIGWSVVLTLYANRGGLEHIDDVAKTGPDDVAIVLFLSWLSQVFCIVGVAAGRISVSALLLEMIKSTELRWQRMFLWLVPITLAALIAMSCLTLASAQCSPANALWDKRVQGKCIDPKVVAGFGTFTGAFDTFADASLAVIPATIFWQLNNTITEKFQLTIIFVLNILTCIFSGIKTQSLVELGNRTDQTWATHDIFAWATGELFLVIVCSTMPVLHFVLHCMRQAAGSIRDNVTTHGSAKPVSKIPSDATVTDTELSDMAFMSVKTRTTIEKGLKRSESADHLVEQGGLPEHGVRVDMMYDVRRDTRPNTACSNGLA</sequence>
<evidence type="ECO:0000313" key="8">
    <source>
        <dbReference type="EMBL" id="QPG94240.1"/>
    </source>
</evidence>
<keyword evidence="9" id="KW-1185">Reference proteome</keyword>
<evidence type="ECO:0000256" key="4">
    <source>
        <dbReference type="ARBA" id="ARBA00023136"/>
    </source>
</evidence>
<evidence type="ECO:0000256" key="3">
    <source>
        <dbReference type="ARBA" id="ARBA00022989"/>
    </source>
</evidence>
<dbReference type="OrthoDB" id="5149796at2759"/>
<feature type="domain" description="Rhodopsin" evidence="7">
    <location>
        <begin position="38"/>
        <end position="282"/>
    </location>
</feature>
<feature type="transmembrane region" description="Helical" evidence="6">
    <location>
        <begin position="219"/>
        <end position="237"/>
    </location>
</feature>
<evidence type="ECO:0000256" key="2">
    <source>
        <dbReference type="ARBA" id="ARBA00022692"/>
    </source>
</evidence>
<accession>A0A7S9KKZ5</accession>
<evidence type="ECO:0000313" key="9">
    <source>
        <dbReference type="Proteomes" id="UP000594364"/>
    </source>
</evidence>
<reference evidence="8 9" key="1">
    <citation type="journal article" date="2018" name="PLoS Genet.">
        <title>Repeat elements organise 3D genome structure and mediate transcription in the filamentous fungus Epichloe festucae.</title>
        <authorList>
            <person name="Winter D.J."/>
            <person name="Ganley A.R.D."/>
            <person name="Young C.A."/>
            <person name="Liachko I."/>
            <person name="Schardl C.L."/>
            <person name="Dupont P.Y."/>
            <person name="Berry D."/>
            <person name="Ram A."/>
            <person name="Scott B."/>
            <person name="Cox M.P."/>
        </authorList>
    </citation>
    <scope>NUCLEOTIDE SEQUENCE [LARGE SCALE GENOMIC DNA]</scope>
    <source>
        <strain evidence="8 9">Fl1</strain>
    </source>
</reference>
<keyword evidence="2 6" id="KW-0812">Transmembrane</keyword>
<evidence type="ECO:0000256" key="6">
    <source>
        <dbReference type="SAM" id="Phobius"/>
    </source>
</evidence>
<feature type="transmembrane region" description="Helical" evidence="6">
    <location>
        <begin position="54"/>
        <end position="74"/>
    </location>
</feature>